<dbReference type="AlphaFoldDB" id="A0A3G3IJS9"/>
<accession>A0A3G3IJS9</accession>
<gene>
    <name evidence="2" type="ORF">MS2017_0215</name>
</gene>
<organism evidence="2 3">
    <name type="scientific">Bathymodiolus thermophilus thioautotrophic gill symbiont</name>
    <dbReference type="NCBI Taxonomy" id="2360"/>
    <lineage>
        <taxon>Bacteria</taxon>
        <taxon>Pseudomonadati</taxon>
        <taxon>Pseudomonadota</taxon>
        <taxon>Gammaproteobacteria</taxon>
        <taxon>sulfur-oxidizing symbionts</taxon>
    </lineage>
</organism>
<dbReference type="KEGG" id="bthg:MS2017_0215"/>
<feature type="signal peptide" evidence="1">
    <location>
        <begin position="1"/>
        <end position="22"/>
    </location>
</feature>
<evidence type="ECO:0000313" key="3">
    <source>
        <dbReference type="Proteomes" id="UP000278334"/>
    </source>
</evidence>
<dbReference type="EMBL" id="CP024634">
    <property type="protein sequence ID" value="AYQ55968.1"/>
    <property type="molecule type" value="Genomic_DNA"/>
</dbReference>
<sequence length="619" mass="69471" precursor="true">MQPIIKPFLFSVLIFSSFNVFSLEQCLSNKSSNKLIWIAHSIHTEKNTCECQVGYSGDADFTSTPNAQNRFSGSCVQDINAETNAWTSPLAISGMTIGAGAVVGGGAYLGYKFYQSASPNRAWMNTRWQGSETDYLGDSNISSYELKGSMDLQNLTDRTSLDSNFELQVETLPESSLVNSGIEDSLPTLKYSTIGKVNVLVDSDDRLLATWDKVGNKWNPARGAERWRFSEKLGYRVVSRGGSDYLNPNTNSFQSELPPEDPWKGSADEYMDALGEERTFDIEGVGDRLPLEAQHVAKNPDFELQVSESRQYYPSKTRMAFSVDQEDAVLVDKNDRLLAEWDSVNKKWVPAEGAERWRFSQTAGHRVIAKSDTNYYNPNTQKFEEIPQDEIKPWEGSSRSYRFSKGIAGRELKGAGEPMENLTDDITNDNDVVLQQESSITFRSQGKYGGDVRMMHNSDTGENVLVDKENRLLSEWKDGEWKSADGAERWTYNKKLGYKVIAKDEDGEVFLNPNEYKAEWTKEGAETWSEDVAGPSGIDTNAAANTVRSSKKIVFHNQVKTQTESGELEYEPLRDAKVGTKKPLKALPEEEELEEIDLQTFSDSRAKANHGFEEDETCL</sequence>
<protein>
    <submittedName>
        <fullName evidence="2">Uncharacterized protein</fullName>
    </submittedName>
</protein>
<evidence type="ECO:0000313" key="2">
    <source>
        <dbReference type="EMBL" id="AYQ55968.1"/>
    </source>
</evidence>
<proteinExistence type="predicted"/>
<feature type="chain" id="PRO_5018165997" evidence="1">
    <location>
        <begin position="23"/>
        <end position="619"/>
    </location>
</feature>
<evidence type="ECO:0000256" key="1">
    <source>
        <dbReference type="SAM" id="SignalP"/>
    </source>
</evidence>
<name>A0A3G3IJS9_9GAMM</name>
<dbReference type="Proteomes" id="UP000278334">
    <property type="component" value="Chromosome"/>
</dbReference>
<keyword evidence="1" id="KW-0732">Signal</keyword>
<reference evidence="2 3" key="1">
    <citation type="submission" date="2017-11" db="EMBL/GenBank/DDBJ databases">
        <title>Genome sequence of the bacterial symbiont EPR9N from a vent mussel Bathymodiolus thermophilus.</title>
        <authorList>
            <person name="Won Y.-J."/>
        </authorList>
    </citation>
    <scope>NUCLEOTIDE SEQUENCE [LARGE SCALE GENOMIC DNA]</scope>
    <source>
        <strain evidence="2 3">EPR9N</strain>
    </source>
</reference>
<dbReference type="RefSeq" id="WP_122950989.1">
    <property type="nucleotide sequence ID" value="NZ_CP024634.1"/>
</dbReference>